<dbReference type="Proteomes" id="UP000499080">
    <property type="component" value="Unassembled WGS sequence"/>
</dbReference>
<sequence>MERTLRDWRERVEMDLSDGRSFLLSTTGPAKNPSSSLMKIKSDAGSQPATSFDLCCLAGCFCFVAAHQVKPPDGFCQIGVFGLLAMQVGVNSTHTYSVI</sequence>
<keyword evidence="2" id="KW-1185">Reference proteome</keyword>
<evidence type="ECO:0000313" key="2">
    <source>
        <dbReference type="Proteomes" id="UP000499080"/>
    </source>
</evidence>
<reference evidence="1 2" key="1">
    <citation type="journal article" date="2019" name="Sci. Rep.">
        <title>Orb-weaving spider Araneus ventricosus genome elucidates the spidroin gene catalogue.</title>
        <authorList>
            <person name="Kono N."/>
            <person name="Nakamura H."/>
            <person name="Ohtoshi R."/>
            <person name="Moran D.A.P."/>
            <person name="Shinohara A."/>
            <person name="Yoshida Y."/>
            <person name="Fujiwara M."/>
            <person name="Mori M."/>
            <person name="Tomita M."/>
            <person name="Arakawa K."/>
        </authorList>
    </citation>
    <scope>NUCLEOTIDE SEQUENCE [LARGE SCALE GENOMIC DNA]</scope>
</reference>
<accession>A0A4Y2JWB4</accession>
<proteinExistence type="predicted"/>
<comment type="caution">
    <text evidence="1">The sequence shown here is derived from an EMBL/GenBank/DDBJ whole genome shotgun (WGS) entry which is preliminary data.</text>
</comment>
<protein>
    <submittedName>
        <fullName evidence="1">Uncharacterized protein</fullName>
    </submittedName>
</protein>
<organism evidence="1 2">
    <name type="scientific">Araneus ventricosus</name>
    <name type="common">Orbweaver spider</name>
    <name type="synonym">Epeira ventricosa</name>
    <dbReference type="NCBI Taxonomy" id="182803"/>
    <lineage>
        <taxon>Eukaryota</taxon>
        <taxon>Metazoa</taxon>
        <taxon>Ecdysozoa</taxon>
        <taxon>Arthropoda</taxon>
        <taxon>Chelicerata</taxon>
        <taxon>Arachnida</taxon>
        <taxon>Araneae</taxon>
        <taxon>Araneomorphae</taxon>
        <taxon>Entelegynae</taxon>
        <taxon>Araneoidea</taxon>
        <taxon>Araneidae</taxon>
        <taxon>Araneus</taxon>
    </lineage>
</organism>
<dbReference type="AlphaFoldDB" id="A0A4Y2JWB4"/>
<dbReference type="EMBL" id="BGPR01003955">
    <property type="protein sequence ID" value="GBM94294.1"/>
    <property type="molecule type" value="Genomic_DNA"/>
</dbReference>
<evidence type="ECO:0000313" key="1">
    <source>
        <dbReference type="EMBL" id="GBM94294.1"/>
    </source>
</evidence>
<gene>
    <name evidence="1" type="ORF">AVEN_39985_1</name>
</gene>
<name>A0A4Y2JWB4_ARAVE</name>